<evidence type="ECO:0000256" key="1">
    <source>
        <dbReference type="SAM" id="MobiDB-lite"/>
    </source>
</evidence>
<evidence type="ECO:0000313" key="2">
    <source>
        <dbReference type="EMBL" id="UJO16213.1"/>
    </source>
</evidence>
<reference evidence="2" key="2">
    <citation type="journal article" date="2022" name="Microb. Genom.">
        <title>A chromosome-scale genome assembly of the tomato pathogen Cladosporium fulvum reveals a compartmentalized genome architecture and the presence of a dispensable chromosome.</title>
        <authorList>
            <person name="Zaccaron A.Z."/>
            <person name="Chen L.H."/>
            <person name="Samaras A."/>
            <person name="Stergiopoulos I."/>
        </authorList>
    </citation>
    <scope>NUCLEOTIDE SEQUENCE</scope>
    <source>
        <strain evidence="2">Race5_Kim</strain>
    </source>
</reference>
<feature type="compositionally biased region" description="Polar residues" evidence="1">
    <location>
        <begin position="92"/>
        <end position="101"/>
    </location>
</feature>
<dbReference type="RefSeq" id="XP_047760579.1">
    <property type="nucleotide sequence ID" value="XM_047904415.1"/>
</dbReference>
<organism evidence="2 3">
    <name type="scientific">Passalora fulva</name>
    <name type="common">Tomato leaf mold</name>
    <name type="synonym">Cladosporium fulvum</name>
    <dbReference type="NCBI Taxonomy" id="5499"/>
    <lineage>
        <taxon>Eukaryota</taxon>
        <taxon>Fungi</taxon>
        <taxon>Dikarya</taxon>
        <taxon>Ascomycota</taxon>
        <taxon>Pezizomycotina</taxon>
        <taxon>Dothideomycetes</taxon>
        <taxon>Dothideomycetidae</taxon>
        <taxon>Mycosphaerellales</taxon>
        <taxon>Mycosphaerellaceae</taxon>
        <taxon>Fulvia</taxon>
    </lineage>
</organism>
<keyword evidence="3" id="KW-1185">Reference proteome</keyword>
<proteinExistence type="predicted"/>
<gene>
    <name evidence="2" type="ORF">CLAFUR5_05267</name>
</gene>
<reference evidence="2" key="1">
    <citation type="submission" date="2021-12" db="EMBL/GenBank/DDBJ databases">
        <authorList>
            <person name="Zaccaron A."/>
            <person name="Stergiopoulos I."/>
        </authorList>
    </citation>
    <scope>NUCLEOTIDE SEQUENCE</scope>
    <source>
        <strain evidence="2">Race5_Kim</strain>
    </source>
</reference>
<sequence>MAVKRKTSSQGRRMMFQGDEDTMTEKSPFFMSIEVKHEEIDHQNENVAPTIEVDAPIVAPTGLSRIALSPRSPNAGARQTRLPVKSAPPRANTISSISQFAEKSPNDNAPPARPRGLSKSTPTPTSAIDMALHIFAAFPLDHELYIGAERTFVKERVNVMLESFQSGYETQALWVAARLRERQVARDHIEKVIERLMEVEATEMADWLQSKVKDVLLLRSVCEKVLAAPDKAES</sequence>
<dbReference type="AlphaFoldDB" id="A0A9Q8P7N5"/>
<dbReference type="KEGG" id="ffu:CLAFUR5_05267"/>
<feature type="region of interest" description="Disordered" evidence="1">
    <location>
        <begin position="1"/>
        <end position="25"/>
    </location>
</feature>
<accession>A0A9Q8P7N5</accession>
<dbReference type="GeneID" id="71985145"/>
<name>A0A9Q8P7N5_PASFU</name>
<dbReference type="OrthoDB" id="10377570at2759"/>
<evidence type="ECO:0000313" key="3">
    <source>
        <dbReference type="Proteomes" id="UP000756132"/>
    </source>
</evidence>
<feature type="region of interest" description="Disordered" evidence="1">
    <location>
        <begin position="64"/>
        <end position="123"/>
    </location>
</feature>
<protein>
    <submittedName>
        <fullName evidence="2">Uncharacterized protein</fullName>
    </submittedName>
</protein>
<dbReference type="EMBL" id="CP090166">
    <property type="protein sequence ID" value="UJO16213.1"/>
    <property type="molecule type" value="Genomic_DNA"/>
</dbReference>
<dbReference type="Proteomes" id="UP000756132">
    <property type="component" value="Chromosome 4"/>
</dbReference>